<keyword evidence="1 4" id="KW-0813">Transport</keyword>
<gene>
    <name evidence="6" type="ORF">PSON_ATCC_30995.1.T0510268</name>
</gene>
<evidence type="ECO:0000313" key="7">
    <source>
        <dbReference type="Proteomes" id="UP000692954"/>
    </source>
</evidence>
<dbReference type="InterPro" id="IPR024931">
    <property type="entry name" value="Importin_alpha"/>
</dbReference>
<keyword evidence="7" id="KW-1185">Reference proteome</keyword>
<evidence type="ECO:0000256" key="2">
    <source>
        <dbReference type="ARBA" id="ARBA00022737"/>
    </source>
</evidence>
<dbReference type="AlphaFoldDB" id="A0A8S1N2S4"/>
<dbReference type="OrthoDB" id="26248at2759"/>
<evidence type="ECO:0000313" key="6">
    <source>
        <dbReference type="EMBL" id="CAD8087567.1"/>
    </source>
</evidence>
<dbReference type="EMBL" id="CAJJDN010000051">
    <property type="protein sequence ID" value="CAD8087567.1"/>
    <property type="molecule type" value="Genomic_DNA"/>
</dbReference>
<dbReference type="GO" id="GO:0015031">
    <property type="term" value="P:protein transport"/>
    <property type="evidence" value="ECO:0007669"/>
    <property type="project" value="UniProtKB-KW"/>
</dbReference>
<evidence type="ECO:0000256" key="1">
    <source>
        <dbReference type="ARBA" id="ARBA00022448"/>
    </source>
</evidence>
<accession>A0A8S1N2S4</accession>
<comment type="caution">
    <text evidence="6">The sequence shown here is derived from an EMBL/GenBank/DDBJ whole genome shotgun (WGS) entry which is preliminary data.</text>
</comment>
<dbReference type="PROSITE" id="PS50176">
    <property type="entry name" value="ARM_REPEAT"/>
    <property type="match status" value="1"/>
</dbReference>
<dbReference type="PANTHER" id="PTHR23316">
    <property type="entry name" value="IMPORTIN ALPHA"/>
    <property type="match status" value="1"/>
</dbReference>
<name>A0A8S1N2S4_9CILI</name>
<evidence type="ECO:0000256" key="3">
    <source>
        <dbReference type="ARBA" id="ARBA00022927"/>
    </source>
</evidence>
<proteinExistence type="inferred from homology"/>
<dbReference type="InterPro" id="IPR000225">
    <property type="entry name" value="Armadillo"/>
</dbReference>
<dbReference type="SMART" id="SM00185">
    <property type="entry name" value="ARM"/>
    <property type="match status" value="6"/>
</dbReference>
<dbReference type="Proteomes" id="UP000692954">
    <property type="component" value="Unassembled WGS sequence"/>
</dbReference>
<organism evidence="6 7">
    <name type="scientific">Paramecium sonneborni</name>
    <dbReference type="NCBI Taxonomy" id="65129"/>
    <lineage>
        <taxon>Eukaryota</taxon>
        <taxon>Sar</taxon>
        <taxon>Alveolata</taxon>
        <taxon>Ciliophora</taxon>
        <taxon>Intramacronucleata</taxon>
        <taxon>Oligohymenophorea</taxon>
        <taxon>Peniculida</taxon>
        <taxon>Parameciidae</taxon>
        <taxon>Paramecium</taxon>
    </lineage>
</organism>
<keyword evidence="2" id="KW-0677">Repeat</keyword>
<evidence type="ECO:0000256" key="5">
    <source>
        <dbReference type="PROSITE-ProRule" id="PRU00259"/>
    </source>
</evidence>
<reference evidence="6" key="1">
    <citation type="submission" date="2021-01" db="EMBL/GenBank/DDBJ databases">
        <authorList>
            <consortium name="Genoscope - CEA"/>
            <person name="William W."/>
        </authorList>
    </citation>
    <scope>NUCLEOTIDE SEQUENCE</scope>
</reference>
<dbReference type="Pfam" id="PF00514">
    <property type="entry name" value="Arm"/>
    <property type="match status" value="2"/>
</dbReference>
<comment type="similarity">
    <text evidence="4">Belongs to the importin alpha family.</text>
</comment>
<keyword evidence="3 4" id="KW-0653">Protein transport</keyword>
<feature type="repeat" description="ARM" evidence="5">
    <location>
        <begin position="134"/>
        <end position="178"/>
    </location>
</feature>
<sequence>MQSIEILEVNMNYESLIPLYILEEKKQKILQQYDQIDEKSVNQEFIEIYVEMIESDDIVKQHFGLLAIRRLISINQNPNSFEITQAIIESSIVPKLMQIVDLQSNQLFLFEALWILTNIASGTNQQTQVIVKNGAIPILLKHLNSKHYNILEQVFWAIGNIAADEDGDFRNIIIQQGGLFKIVQISEKLMKENRSQLVKLCSWTLRNLSRGNPNQYIDKYKRQIINLFTYIINKFDDQETLFDAYWGLYYISNSKNGLDSIQEIINTGIIDRFIQLLKSNCTVQIIALDLRIIKKILGGSQSQKEYVLNKNIIDNFAHLLTKLELKSIRREICQCLSNIIAGNQSQIKRLINNDQILKSLESIFIFENVETQIEIAFIFSNALKYINQNDILRLVDYGVLQIFGRTLGLQTASSQQKIEILNSSDFILKNVSSLKEEPKKFIMEQLPIFQIQNDDKADEKLINCKEEYFIKWQRFIEN</sequence>
<dbReference type="PIRSF" id="PIRSF005673">
    <property type="entry name" value="Importin_alpha"/>
    <property type="match status" value="1"/>
</dbReference>
<evidence type="ECO:0000256" key="4">
    <source>
        <dbReference type="PIRNR" id="PIRNR005673"/>
    </source>
</evidence>
<protein>
    <recommendedName>
        <fullName evidence="4">Importin subunit alpha</fullName>
    </recommendedName>
</protein>